<evidence type="ECO:0000313" key="3">
    <source>
        <dbReference type="Proteomes" id="UP001214638"/>
    </source>
</evidence>
<dbReference type="AlphaFoldDB" id="A0AAD9PLW4"/>
<organism evidence="2 3">
    <name type="scientific">Babesia duncani</name>
    <dbReference type="NCBI Taxonomy" id="323732"/>
    <lineage>
        <taxon>Eukaryota</taxon>
        <taxon>Sar</taxon>
        <taxon>Alveolata</taxon>
        <taxon>Apicomplexa</taxon>
        <taxon>Aconoidasida</taxon>
        <taxon>Piroplasmida</taxon>
        <taxon>Babesiidae</taxon>
        <taxon>Babesia</taxon>
    </lineage>
</organism>
<comment type="caution">
    <text evidence="2">The sequence shown here is derived from an EMBL/GenBank/DDBJ whole genome shotgun (WGS) entry which is preliminary data.</text>
</comment>
<dbReference type="GeneID" id="94336330"/>
<dbReference type="Proteomes" id="UP001214638">
    <property type="component" value="Unassembled WGS sequence"/>
</dbReference>
<dbReference type="RefSeq" id="XP_067803625.1">
    <property type="nucleotide sequence ID" value="XM_067947061.1"/>
</dbReference>
<evidence type="ECO:0000256" key="1">
    <source>
        <dbReference type="SAM" id="SignalP"/>
    </source>
</evidence>
<proteinExistence type="predicted"/>
<evidence type="ECO:0000313" key="2">
    <source>
        <dbReference type="EMBL" id="KAK2196783.1"/>
    </source>
</evidence>
<keyword evidence="3" id="KW-1185">Reference proteome</keyword>
<dbReference type="Gene3D" id="2.60.120.740">
    <property type="match status" value="1"/>
</dbReference>
<reference evidence="2" key="1">
    <citation type="journal article" date="2023" name="Nat. Microbiol.">
        <title>Babesia duncani multi-omics identifies virulence factors and drug targets.</title>
        <authorList>
            <person name="Singh P."/>
            <person name="Lonardi S."/>
            <person name="Liang Q."/>
            <person name="Vydyam P."/>
            <person name="Khabirova E."/>
            <person name="Fang T."/>
            <person name="Gihaz S."/>
            <person name="Thekkiniath J."/>
            <person name="Munshi M."/>
            <person name="Abel S."/>
            <person name="Ciampossin L."/>
            <person name="Batugedara G."/>
            <person name="Gupta M."/>
            <person name="Lu X.M."/>
            <person name="Lenz T."/>
            <person name="Chakravarty S."/>
            <person name="Cornillot E."/>
            <person name="Hu Y."/>
            <person name="Ma W."/>
            <person name="Gonzalez L.M."/>
            <person name="Sanchez S."/>
            <person name="Estrada K."/>
            <person name="Sanchez-Flores A."/>
            <person name="Montero E."/>
            <person name="Harb O.S."/>
            <person name="Le Roch K.G."/>
            <person name="Mamoun C.B."/>
        </authorList>
    </citation>
    <scope>NUCLEOTIDE SEQUENCE</scope>
    <source>
        <strain evidence="2">WA1</strain>
    </source>
</reference>
<feature type="signal peptide" evidence="1">
    <location>
        <begin position="1"/>
        <end position="16"/>
    </location>
</feature>
<dbReference type="KEGG" id="bdw:94336330"/>
<sequence>MMLGLIPFIFYSLVASASNKVKKTRVIRRFAVTTVGPFPLECLPGTILKSKEATSHCMSDYDQGRITATAIDSDTYVEKAWLEYCPEFIKKGETCNILLNEKEATRGRFSSVKGINCEDNVFVGVYWCEDKNSSEAATGEVVTIMDEEKEELDLKCPEGHVILIINAQKFGSALCNRGYRHSIIQEAQEKCNGKQKCKIKKTSYAMSDCHGLPVYHAATYICNPPSAKA</sequence>
<protein>
    <submittedName>
        <fullName evidence="2">D-galactoside-L-rhamnose binding SUEL lectin domain superfamily</fullName>
    </submittedName>
</protein>
<dbReference type="InterPro" id="IPR043159">
    <property type="entry name" value="Lectin_gal-bd_sf"/>
</dbReference>
<accession>A0AAD9PLW4</accession>
<feature type="chain" id="PRO_5042066457" evidence="1">
    <location>
        <begin position="17"/>
        <end position="229"/>
    </location>
</feature>
<keyword evidence="1" id="KW-0732">Signal</keyword>
<dbReference type="EMBL" id="JALLKP010000002">
    <property type="protein sequence ID" value="KAK2196783.1"/>
    <property type="molecule type" value="Genomic_DNA"/>
</dbReference>
<gene>
    <name evidence="2" type="ORF">BdWA1_002032</name>
</gene>
<name>A0AAD9PLW4_9APIC</name>